<comment type="caution">
    <text evidence="1">The sequence shown here is derived from an EMBL/GenBank/DDBJ whole genome shotgun (WGS) entry which is preliminary data.</text>
</comment>
<dbReference type="InterPro" id="IPR022201">
    <property type="entry name" value="DUF3726"/>
</dbReference>
<evidence type="ECO:0000313" key="2">
    <source>
        <dbReference type="Proteomes" id="UP000271700"/>
    </source>
</evidence>
<dbReference type="EMBL" id="RCCT01000006">
    <property type="protein sequence ID" value="RLK00678.1"/>
    <property type="molecule type" value="Genomic_DNA"/>
</dbReference>
<dbReference type="Proteomes" id="UP000271700">
    <property type="component" value="Unassembled WGS sequence"/>
</dbReference>
<keyword evidence="2" id="KW-1185">Reference proteome</keyword>
<dbReference type="Pfam" id="PF12525">
    <property type="entry name" value="DUF3726"/>
    <property type="match status" value="1"/>
</dbReference>
<protein>
    <submittedName>
        <fullName evidence="1">Uncharacterized protein DUF3726</fullName>
    </submittedName>
</protein>
<dbReference type="STRING" id="981384.GCA_000192475_02622"/>
<evidence type="ECO:0000313" key="1">
    <source>
        <dbReference type="EMBL" id="RLK00678.1"/>
    </source>
</evidence>
<gene>
    <name evidence="1" type="ORF">CLV75_3670</name>
</gene>
<dbReference type="AlphaFoldDB" id="A0A497YZY4"/>
<organism evidence="1 2">
    <name type="scientific">Ruegeria conchae</name>
    <dbReference type="NCBI Taxonomy" id="981384"/>
    <lineage>
        <taxon>Bacteria</taxon>
        <taxon>Pseudomonadati</taxon>
        <taxon>Pseudomonadota</taxon>
        <taxon>Alphaproteobacteria</taxon>
        <taxon>Rhodobacterales</taxon>
        <taxon>Roseobacteraceae</taxon>
        <taxon>Ruegeria</taxon>
    </lineage>
</organism>
<accession>A0A497YZY4</accession>
<name>A0A497YZY4_9RHOB</name>
<dbReference type="RefSeq" id="WP_010441060.1">
    <property type="nucleotide sequence ID" value="NZ_AEYW01000007.1"/>
</dbReference>
<proteinExistence type="predicted"/>
<sequence length="209" mass="22398">MSFSLNEIEATAKRATRGAGYAWGISEEAAKATRWLCAQGLDGTVELSRVLEGEFAGSLEDHVPAGLDGDWVGRKDLCPLMVGALLSDCAHMLLAGPIRIRQVSSPMMILPFAAYAARMHNTVVSVTAGDFKALTDGARLMPRNDCPVRADHVEVAFSDLLIEPCSRQTRATPDPAAWTILNRFAHLTYAPATEESRLLGAGAGLSDND</sequence>
<reference evidence="1 2" key="1">
    <citation type="submission" date="2018-10" db="EMBL/GenBank/DDBJ databases">
        <title>Genomic Encyclopedia of Archaeal and Bacterial Type Strains, Phase II (KMG-II): from individual species to whole genera.</title>
        <authorList>
            <person name="Goeker M."/>
        </authorList>
    </citation>
    <scope>NUCLEOTIDE SEQUENCE [LARGE SCALE GENOMIC DNA]</scope>
    <source>
        <strain evidence="1 2">DSM 29317</strain>
    </source>
</reference>
<dbReference type="OrthoDB" id="8420038at2"/>